<dbReference type="AlphaFoldDB" id="A0A848KZA5"/>
<proteinExistence type="predicted"/>
<dbReference type="CDD" id="cd06587">
    <property type="entry name" value="VOC"/>
    <property type="match status" value="1"/>
</dbReference>
<keyword evidence="3" id="KW-1185">Reference proteome</keyword>
<evidence type="ECO:0000259" key="1">
    <source>
        <dbReference type="PROSITE" id="PS51819"/>
    </source>
</evidence>
<evidence type="ECO:0000313" key="3">
    <source>
        <dbReference type="Proteomes" id="UP000550729"/>
    </source>
</evidence>
<dbReference type="InterPro" id="IPR029068">
    <property type="entry name" value="Glyas_Bleomycin-R_OHBP_Dase"/>
</dbReference>
<dbReference type="Proteomes" id="UP000550729">
    <property type="component" value="Unassembled WGS sequence"/>
</dbReference>
<evidence type="ECO:0000313" key="2">
    <source>
        <dbReference type="EMBL" id="NMO04050.1"/>
    </source>
</evidence>
<sequence>MTTDRPFEFRGFNHLALVCSDMQRTVDFYSGVLGMPLTKTVELPGGLGQHFFFDAGNGNSLAFFWFTEAPDGIPGASAPVEKPGFGEWISAVSSMNHIAFDVPAEKFVEYRRKLKEAGVAVGPVVNHDDSETQVARQMHPGVYVRSFYFQDPDGILLEFACWLREFTPDDVAHTPRTASERRIRALANQR</sequence>
<dbReference type="PANTHER" id="PTHR21366:SF31">
    <property type="entry name" value="METALLOTHIOL TRANSFERASE FOSB"/>
    <property type="match status" value="1"/>
</dbReference>
<dbReference type="PANTHER" id="PTHR21366">
    <property type="entry name" value="GLYOXALASE FAMILY PROTEIN"/>
    <property type="match status" value="1"/>
</dbReference>
<accession>A0A848KZA5</accession>
<dbReference type="PROSITE" id="PS51819">
    <property type="entry name" value="VOC"/>
    <property type="match status" value="1"/>
</dbReference>
<gene>
    <name evidence="2" type="ORF">HH308_22810</name>
</gene>
<dbReference type="Gene3D" id="3.10.180.10">
    <property type="entry name" value="2,3-Dihydroxybiphenyl 1,2-Dioxygenase, domain 1"/>
    <property type="match status" value="1"/>
</dbReference>
<dbReference type="InterPro" id="IPR037523">
    <property type="entry name" value="VOC_core"/>
</dbReference>
<name>A0A848KZA5_9ACTN</name>
<dbReference type="SUPFAM" id="SSF54593">
    <property type="entry name" value="Glyoxalase/Bleomycin resistance protein/Dihydroxybiphenyl dioxygenase"/>
    <property type="match status" value="1"/>
</dbReference>
<dbReference type="InterPro" id="IPR050383">
    <property type="entry name" value="GlyoxalaseI/FosfomycinResist"/>
</dbReference>
<dbReference type="EMBL" id="JABBNB010000030">
    <property type="protein sequence ID" value="NMO04050.1"/>
    <property type="molecule type" value="Genomic_DNA"/>
</dbReference>
<comment type="caution">
    <text evidence="2">The sequence shown here is derived from an EMBL/GenBank/DDBJ whole genome shotgun (WGS) entry which is preliminary data.</text>
</comment>
<reference evidence="2 3" key="1">
    <citation type="submission" date="2020-04" db="EMBL/GenBank/DDBJ databases">
        <title>Gordonia sp. nov. TBRC 11910.</title>
        <authorList>
            <person name="Suriyachadkun C."/>
        </authorList>
    </citation>
    <scope>NUCLEOTIDE SEQUENCE [LARGE SCALE GENOMIC DNA]</scope>
    <source>
        <strain evidence="2 3">TBRC 11910</strain>
    </source>
</reference>
<organism evidence="2 3">
    <name type="scientific">Gordonia asplenii</name>
    <dbReference type="NCBI Taxonomy" id="2725283"/>
    <lineage>
        <taxon>Bacteria</taxon>
        <taxon>Bacillati</taxon>
        <taxon>Actinomycetota</taxon>
        <taxon>Actinomycetes</taxon>
        <taxon>Mycobacteriales</taxon>
        <taxon>Gordoniaceae</taxon>
        <taxon>Gordonia</taxon>
    </lineage>
</organism>
<protein>
    <submittedName>
        <fullName evidence="2">VOC family protein</fullName>
    </submittedName>
</protein>
<dbReference type="RefSeq" id="WP_170196554.1">
    <property type="nucleotide sequence ID" value="NZ_JABBNB010000030.1"/>
</dbReference>
<feature type="domain" description="VOC" evidence="1">
    <location>
        <begin position="11"/>
        <end position="162"/>
    </location>
</feature>
<dbReference type="Pfam" id="PF00903">
    <property type="entry name" value="Glyoxalase"/>
    <property type="match status" value="1"/>
</dbReference>
<dbReference type="InterPro" id="IPR004360">
    <property type="entry name" value="Glyas_Fos-R_dOase_dom"/>
</dbReference>